<dbReference type="EMBL" id="AZBU02000004">
    <property type="protein sequence ID" value="TKR82671.1"/>
    <property type="molecule type" value="Genomic_DNA"/>
</dbReference>
<gene>
    <name evidence="1" type="ORF">L596_016359</name>
</gene>
<dbReference type="Proteomes" id="UP000298663">
    <property type="component" value="Unassembled WGS sequence"/>
</dbReference>
<accession>A0A4U5NIY1</accession>
<proteinExistence type="predicted"/>
<dbReference type="AlphaFoldDB" id="A0A4U5NIY1"/>
<reference evidence="1 2" key="2">
    <citation type="journal article" date="2019" name="G3 (Bethesda)">
        <title>Hybrid Assembly of the Genome of the Entomopathogenic Nematode Steinernema carpocapsae Identifies the X-Chromosome.</title>
        <authorList>
            <person name="Serra L."/>
            <person name="Macchietto M."/>
            <person name="Macias-Munoz A."/>
            <person name="McGill C.J."/>
            <person name="Rodriguez I.M."/>
            <person name="Rodriguez B."/>
            <person name="Murad R."/>
            <person name="Mortazavi A."/>
        </authorList>
    </citation>
    <scope>NUCLEOTIDE SEQUENCE [LARGE SCALE GENOMIC DNA]</scope>
    <source>
        <strain evidence="1 2">ALL</strain>
    </source>
</reference>
<name>A0A4U5NIY1_STECR</name>
<keyword evidence="2" id="KW-1185">Reference proteome</keyword>
<evidence type="ECO:0000313" key="1">
    <source>
        <dbReference type="EMBL" id="TKR82671.1"/>
    </source>
</evidence>
<evidence type="ECO:0000313" key="2">
    <source>
        <dbReference type="Proteomes" id="UP000298663"/>
    </source>
</evidence>
<protein>
    <submittedName>
        <fullName evidence="1">Uncharacterized protein</fullName>
    </submittedName>
</protein>
<organism evidence="1 2">
    <name type="scientific">Steinernema carpocapsae</name>
    <name type="common">Entomopathogenic nematode</name>
    <dbReference type="NCBI Taxonomy" id="34508"/>
    <lineage>
        <taxon>Eukaryota</taxon>
        <taxon>Metazoa</taxon>
        <taxon>Ecdysozoa</taxon>
        <taxon>Nematoda</taxon>
        <taxon>Chromadorea</taxon>
        <taxon>Rhabditida</taxon>
        <taxon>Tylenchina</taxon>
        <taxon>Panagrolaimomorpha</taxon>
        <taxon>Strongyloidoidea</taxon>
        <taxon>Steinernematidae</taxon>
        <taxon>Steinernema</taxon>
    </lineage>
</organism>
<comment type="caution">
    <text evidence="1">The sequence shown here is derived from an EMBL/GenBank/DDBJ whole genome shotgun (WGS) entry which is preliminary data.</text>
</comment>
<reference evidence="1 2" key="1">
    <citation type="journal article" date="2015" name="Genome Biol.">
        <title>Comparative genomics of Steinernema reveals deeply conserved gene regulatory networks.</title>
        <authorList>
            <person name="Dillman A.R."/>
            <person name="Macchietto M."/>
            <person name="Porter C.F."/>
            <person name="Rogers A."/>
            <person name="Williams B."/>
            <person name="Antoshechkin I."/>
            <person name="Lee M.M."/>
            <person name="Goodwin Z."/>
            <person name="Lu X."/>
            <person name="Lewis E.E."/>
            <person name="Goodrich-Blair H."/>
            <person name="Stock S.P."/>
            <person name="Adams B.J."/>
            <person name="Sternberg P.W."/>
            <person name="Mortazavi A."/>
        </authorList>
    </citation>
    <scope>NUCLEOTIDE SEQUENCE [LARGE SCALE GENOMIC DNA]</scope>
    <source>
        <strain evidence="1 2">ALL</strain>
    </source>
</reference>
<sequence>METENKTNRIRGYRKDTVWLPCMGQRKCVDVPTDSTLMSVVLYVKKQINRVFVVTKLWLLCLFPRNKDKIPCLQQIPM</sequence>